<organism evidence="2 3">
    <name type="scientific">Cyclocybe aegerita</name>
    <name type="common">Black poplar mushroom</name>
    <name type="synonym">Agrocybe aegerita</name>
    <dbReference type="NCBI Taxonomy" id="1973307"/>
    <lineage>
        <taxon>Eukaryota</taxon>
        <taxon>Fungi</taxon>
        <taxon>Dikarya</taxon>
        <taxon>Basidiomycota</taxon>
        <taxon>Agaricomycotina</taxon>
        <taxon>Agaricomycetes</taxon>
        <taxon>Agaricomycetidae</taxon>
        <taxon>Agaricales</taxon>
        <taxon>Agaricineae</taxon>
        <taxon>Bolbitiaceae</taxon>
        <taxon>Cyclocybe</taxon>
    </lineage>
</organism>
<dbReference type="Proteomes" id="UP000467700">
    <property type="component" value="Unassembled WGS sequence"/>
</dbReference>
<sequence>MDHPYMSPIATTSTNVTMSATRGQHQTSSQVPSPEEQMRRQLDELNRSVTIVIWYKADHEPIRLQKILPTFPYFQLSGFSNIISDLGLSSTSYLDTYIPDSSQWEQHTISSVRIVGTQQRLLYRVRRSLVDGLSEDQCPRIQDELQMQSNCAPPPLLPTHTRAPSFHGVVEPRNAFVTALYNQASDKGLVLVRASPASRKTTFMTLLLRYILAVDKDALVSIYDGWPNAAEGMNIDQRFDQLADGPSTFTLKSINRFQLDEQPRRRWILLDKAQKSYGDDALWTIFKNIQGKGANIVCFATYGSNVIQSNMSREKGAPIYIPDDALVGLFPSSDVTHGLCYTRNEYDTYIARIRDSVASRIVINSVPPAPDLADHIFVITAGHPGAVETMLTLTNLVKKKLNINEPEISLDNFYTAFTLAEFFYRVRSSQYSCALPSEEQPVQPEEVEAPHQLLDFGNLSIPPADSRLPVLSQMCKKGWITIEKFDMGGLCVQPSSPLFGSWISYFLQTRSTLPSRFLECDLFTFWKTVVDNISLSALRETPLPQVKSCTATVIEDLWQKQFYRAACAVTNGAIQMSPEYRTPHDAARQGRIDFLVIKRGWGIEIIRDGNELEQHGSRFKPGGAYHPWISGNILQEYVMLDFRRTTPMKAHPSLPQLFHVVFAEDYSTYTAAASTSLRSTTAGRANIVSGYLIAAVLRALSGASQVEFTSGRAASLSWQILQNILT</sequence>
<feature type="compositionally biased region" description="Polar residues" evidence="1">
    <location>
        <begin position="13"/>
        <end position="32"/>
    </location>
</feature>
<comment type="caution">
    <text evidence="2">The sequence shown here is derived from an EMBL/GenBank/DDBJ whole genome shotgun (WGS) entry which is preliminary data.</text>
</comment>
<reference evidence="2 3" key="1">
    <citation type="submission" date="2020-01" db="EMBL/GenBank/DDBJ databases">
        <authorList>
            <person name="Gupta K D."/>
        </authorList>
    </citation>
    <scope>NUCLEOTIDE SEQUENCE [LARGE SCALE GENOMIC DNA]</scope>
</reference>
<keyword evidence="3" id="KW-1185">Reference proteome</keyword>
<evidence type="ECO:0000313" key="2">
    <source>
        <dbReference type="EMBL" id="CAA7269652.1"/>
    </source>
</evidence>
<accession>A0A8S0X7E8</accession>
<proteinExistence type="predicted"/>
<name>A0A8S0X7E8_CYCAE</name>
<evidence type="ECO:0000313" key="3">
    <source>
        <dbReference type="Proteomes" id="UP000467700"/>
    </source>
</evidence>
<feature type="region of interest" description="Disordered" evidence="1">
    <location>
        <begin position="13"/>
        <end position="36"/>
    </location>
</feature>
<dbReference type="AlphaFoldDB" id="A0A8S0X7E8"/>
<dbReference type="EMBL" id="CACVBS010000079">
    <property type="protein sequence ID" value="CAA7269652.1"/>
    <property type="molecule type" value="Genomic_DNA"/>
</dbReference>
<gene>
    <name evidence="2" type="ORF">AAE3_LOCUS11874</name>
</gene>
<dbReference type="OrthoDB" id="5424500at2759"/>
<protein>
    <submittedName>
        <fullName evidence="2">Uncharacterized protein</fullName>
    </submittedName>
</protein>
<evidence type="ECO:0000256" key="1">
    <source>
        <dbReference type="SAM" id="MobiDB-lite"/>
    </source>
</evidence>